<name>A0ABT7X1U6_9BACE</name>
<dbReference type="Gene3D" id="3.40.50.1220">
    <property type="entry name" value="TPP-binding domain"/>
    <property type="match status" value="1"/>
</dbReference>
<comment type="caution">
    <text evidence="1">The sequence shown here is derived from an EMBL/GenBank/DDBJ whole genome shotgun (WGS) entry which is preliminary data.</text>
</comment>
<reference evidence="1" key="2">
    <citation type="submission" date="2024-05" db="EMBL/GenBank/DDBJ databases">
        <title>Identification and characterization of horizontal gene transfer across gut microbiota members of farm animals based on homology search.</title>
        <authorList>
            <person name="Schwarzerova J."/>
            <person name="Nykrynova M."/>
            <person name="Jureckova K."/>
            <person name="Cejkova D."/>
            <person name="Rychlik I."/>
        </authorList>
    </citation>
    <scope>NUCLEOTIDE SEQUENCE</scope>
    <source>
        <strain evidence="1">84_SSukc20</strain>
    </source>
</reference>
<protein>
    <submittedName>
        <fullName evidence="1">SIR2 family protein</fullName>
    </submittedName>
</protein>
<gene>
    <name evidence="1" type="ORF">QVO10_01390</name>
</gene>
<dbReference type="Pfam" id="PF13289">
    <property type="entry name" value="SIR2_2"/>
    <property type="match status" value="1"/>
</dbReference>
<evidence type="ECO:0000313" key="2">
    <source>
        <dbReference type="Proteomes" id="UP001167871"/>
    </source>
</evidence>
<reference evidence="1" key="1">
    <citation type="submission" date="2023-06" db="EMBL/GenBank/DDBJ databases">
        <authorList>
            <person name="Zeman M."/>
            <person name="Kubasova T."/>
            <person name="Jahodarova E."/>
            <person name="Nykrynova M."/>
            <person name="Rychlik I."/>
        </authorList>
    </citation>
    <scope>NUCLEOTIDE SEQUENCE</scope>
    <source>
        <strain evidence="1">84_SSukc20</strain>
    </source>
</reference>
<dbReference type="EMBL" id="JAUEII010000002">
    <property type="protein sequence ID" value="MDN0048050.1"/>
    <property type="molecule type" value="Genomic_DNA"/>
</dbReference>
<keyword evidence="2" id="KW-1185">Reference proteome</keyword>
<proteinExistence type="predicted"/>
<dbReference type="SUPFAM" id="SSF52467">
    <property type="entry name" value="DHS-like NAD/FAD-binding domain"/>
    <property type="match status" value="1"/>
</dbReference>
<dbReference type="InterPro" id="IPR029035">
    <property type="entry name" value="DHS-like_NAD/FAD-binding_dom"/>
</dbReference>
<dbReference type="Proteomes" id="UP001167871">
    <property type="component" value="Unassembled WGS sequence"/>
</dbReference>
<accession>A0ABT7X1U6</accession>
<evidence type="ECO:0000313" key="1">
    <source>
        <dbReference type="EMBL" id="MDN0048050.1"/>
    </source>
</evidence>
<dbReference type="RefSeq" id="WP_301638890.1">
    <property type="nucleotide sequence ID" value="NZ_JAUEII010000002.1"/>
</dbReference>
<sequence>MAGTEIIDTERKLLGVIIKNLHQEEPYKLYSAVGGMFVDLYLPNGCKSMGIPSNTAIEYKNTLLFDTIYRCKKTYQAIINNNQDAFNFYLVYGTADMPEDGIRQYENDNFKVVQVKKLIGQKTAYKIDDDWKEVRNDNINKAKGMVESRGVVLFLGAGVSISAGLPSWDTLLQRLLANEELNEDGINYTCIDEKCFHSSIIIARYIREGIEKSKHSDFLGWSFTEALRDALWDEYDPKKGNHSLINTIAEIIKDESRPVNSVITYNYDDLLERTLGEDFAQPIGKDNDIERNKFPIYHVHGILPYNEKEKTGDTVASTAVISEDDYHKLYEKAFHWSNVEQLHALQRCTCFFIGFSMSDPNLRRMLDTTKTNDERHFVFLRRGDFSICNKFKNKENMRIQEQIMNKLGLNVIWFETFEELPGLLEQIFLKKSSAKLI</sequence>
<organism evidence="1 2">
    <name type="scientific">Bacteroides gallinaceum</name>
    <dbReference type="NCBI Taxonomy" id="1462571"/>
    <lineage>
        <taxon>Bacteria</taxon>
        <taxon>Pseudomonadati</taxon>
        <taxon>Bacteroidota</taxon>
        <taxon>Bacteroidia</taxon>
        <taxon>Bacteroidales</taxon>
        <taxon>Bacteroidaceae</taxon>
        <taxon>Bacteroides</taxon>
    </lineage>
</organism>